<keyword evidence="7 9" id="KW-1133">Transmembrane helix</keyword>
<dbReference type="AlphaFoldDB" id="A0A7R9LAQ7"/>
<dbReference type="OrthoDB" id="10065830at2759"/>
<dbReference type="GO" id="GO:0005524">
    <property type="term" value="F:ATP binding"/>
    <property type="evidence" value="ECO:0007669"/>
    <property type="project" value="UniProtKB-KW"/>
</dbReference>
<feature type="transmembrane region" description="Helical" evidence="9">
    <location>
        <begin position="117"/>
        <end position="136"/>
    </location>
</feature>
<keyword evidence="2" id="KW-0813">Transport</keyword>
<dbReference type="InterPro" id="IPR027417">
    <property type="entry name" value="P-loop_NTPase"/>
</dbReference>
<dbReference type="PANTHER" id="PTHR24223">
    <property type="entry name" value="ATP-BINDING CASSETTE SUB-FAMILY C"/>
    <property type="match status" value="1"/>
</dbReference>
<dbReference type="SUPFAM" id="SSF52540">
    <property type="entry name" value="P-loop containing nucleoside triphosphate hydrolases"/>
    <property type="match status" value="1"/>
</dbReference>
<sequence>MAIDTSRIVEFVQIINETWSSPLQIAVAMYLLWQQLGIASLAGLGAMLILIPINGYITGKMRYITNRLMLHKDKRIKLMNEILSGIKVLKLYAWEQSFDDQVMEKRNNEVKQLTTRAYFQGAMVYIFNSATFLFSVSIKRINKYMSGHEIDSQSITRDIKSKDAIVVEKASFSWTKSDNQTLSDITLTVPKNKLIAIVGQVGAGKSSLLHALLGDMNKVKGTININGSVAFVPQQAWIQNATLRQNIIYTNPLDEKKLNKIIDNCALVQDLEILPGGQTTEIGEKGINLSGGQKQRVSMARACYSDSDVYLLDDPLSALDANVGKHIFDKVIGPNGMLKNKTRVLVTHRISVNRFTLLYHQYFLPE</sequence>
<keyword evidence="13" id="KW-1185">Reference proteome</keyword>
<dbReference type="Gene3D" id="3.40.50.300">
    <property type="entry name" value="P-loop containing nucleotide triphosphate hydrolases"/>
    <property type="match status" value="1"/>
</dbReference>
<evidence type="ECO:0000259" key="11">
    <source>
        <dbReference type="PROSITE" id="PS50929"/>
    </source>
</evidence>
<dbReference type="Gene3D" id="1.20.1560.10">
    <property type="entry name" value="ABC transporter type 1, transmembrane domain"/>
    <property type="match status" value="1"/>
</dbReference>
<organism evidence="12">
    <name type="scientific">Oppiella nova</name>
    <dbReference type="NCBI Taxonomy" id="334625"/>
    <lineage>
        <taxon>Eukaryota</taxon>
        <taxon>Metazoa</taxon>
        <taxon>Ecdysozoa</taxon>
        <taxon>Arthropoda</taxon>
        <taxon>Chelicerata</taxon>
        <taxon>Arachnida</taxon>
        <taxon>Acari</taxon>
        <taxon>Acariformes</taxon>
        <taxon>Sarcoptiformes</taxon>
        <taxon>Oribatida</taxon>
        <taxon>Brachypylina</taxon>
        <taxon>Oppioidea</taxon>
        <taxon>Oppiidae</taxon>
        <taxon>Oppiella</taxon>
    </lineage>
</organism>
<dbReference type="GO" id="GO:0005774">
    <property type="term" value="C:vacuolar membrane"/>
    <property type="evidence" value="ECO:0007669"/>
    <property type="project" value="UniProtKB-SubCell"/>
</dbReference>
<dbReference type="SUPFAM" id="SSF90123">
    <property type="entry name" value="ABC transporter transmembrane region"/>
    <property type="match status" value="1"/>
</dbReference>
<protein>
    <submittedName>
        <fullName evidence="12">Uncharacterized protein</fullName>
    </submittedName>
</protein>
<keyword evidence="6" id="KW-0067">ATP-binding</keyword>
<gene>
    <name evidence="12" type="ORF">ONB1V03_LOCUS1272</name>
</gene>
<dbReference type="EMBL" id="CAJPVJ010000195">
    <property type="protein sequence ID" value="CAG2161668.1"/>
    <property type="molecule type" value="Genomic_DNA"/>
</dbReference>
<evidence type="ECO:0000259" key="10">
    <source>
        <dbReference type="PROSITE" id="PS50893"/>
    </source>
</evidence>
<dbReference type="EMBL" id="OC915020">
    <property type="protein sequence ID" value="CAD7638201.1"/>
    <property type="molecule type" value="Genomic_DNA"/>
</dbReference>
<evidence type="ECO:0000256" key="6">
    <source>
        <dbReference type="ARBA" id="ARBA00022840"/>
    </source>
</evidence>
<dbReference type="PROSITE" id="PS50893">
    <property type="entry name" value="ABC_TRANSPORTER_2"/>
    <property type="match status" value="1"/>
</dbReference>
<feature type="domain" description="ABC transmembrane type-1" evidence="11">
    <location>
        <begin position="1"/>
        <end position="138"/>
    </location>
</feature>
<dbReference type="InterPro" id="IPR003593">
    <property type="entry name" value="AAA+_ATPase"/>
</dbReference>
<evidence type="ECO:0000256" key="1">
    <source>
        <dbReference type="ARBA" id="ARBA00004128"/>
    </source>
</evidence>
<dbReference type="Proteomes" id="UP000728032">
    <property type="component" value="Unassembled WGS sequence"/>
</dbReference>
<dbReference type="SMART" id="SM00382">
    <property type="entry name" value="AAA"/>
    <property type="match status" value="1"/>
</dbReference>
<evidence type="ECO:0000256" key="9">
    <source>
        <dbReference type="SAM" id="Phobius"/>
    </source>
</evidence>
<evidence type="ECO:0000256" key="2">
    <source>
        <dbReference type="ARBA" id="ARBA00022448"/>
    </source>
</evidence>
<dbReference type="GO" id="GO:0016887">
    <property type="term" value="F:ATP hydrolysis activity"/>
    <property type="evidence" value="ECO:0007669"/>
    <property type="project" value="InterPro"/>
</dbReference>
<dbReference type="Pfam" id="PF00664">
    <property type="entry name" value="ABC_membrane"/>
    <property type="match status" value="1"/>
</dbReference>
<evidence type="ECO:0000256" key="7">
    <source>
        <dbReference type="ARBA" id="ARBA00022989"/>
    </source>
</evidence>
<dbReference type="Pfam" id="PF00005">
    <property type="entry name" value="ABC_tran"/>
    <property type="match status" value="1"/>
</dbReference>
<keyword evidence="5" id="KW-0547">Nucleotide-binding</keyword>
<feature type="domain" description="ABC transporter" evidence="10">
    <location>
        <begin position="159"/>
        <end position="366"/>
    </location>
</feature>
<dbReference type="InterPro" id="IPR011527">
    <property type="entry name" value="ABC1_TM_dom"/>
</dbReference>
<comment type="subcellular location">
    <subcellularLocation>
        <location evidence="1">Vacuole membrane</location>
        <topology evidence="1">Multi-pass membrane protein</topology>
    </subcellularLocation>
</comment>
<dbReference type="FunFam" id="3.40.50.300:FF:000997">
    <property type="entry name" value="Multidrug resistance-associated protein 1"/>
    <property type="match status" value="1"/>
</dbReference>
<reference evidence="12" key="1">
    <citation type="submission" date="2020-11" db="EMBL/GenBank/DDBJ databases">
        <authorList>
            <person name="Tran Van P."/>
        </authorList>
    </citation>
    <scope>NUCLEOTIDE SEQUENCE</scope>
</reference>
<dbReference type="PROSITE" id="PS50929">
    <property type="entry name" value="ABC_TM1F"/>
    <property type="match status" value="1"/>
</dbReference>
<evidence type="ECO:0000256" key="4">
    <source>
        <dbReference type="ARBA" id="ARBA00022737"/>
    </source>
</evidence>
<evidence type="ECO:0000256" key="3">
    <source>
        <dbReference type="ARBA" id="ARBA00022692"/>
    </source>
</evidence>
<evidence type="ECO:0000313" key="12">
    <source>
        <dbReference type="EMBL" id="CAD7638201.1"/>
    </source>
</evidence>
<dbReference type="InterPro" id="IPR050173">
    <property type="entry name" value="ABC_transporter_C-like"/>
</dbReference>
<dbReference type="InterPro" id="IPR036640">
    <property type="entry name" value="ABC1_TM_sf"/>
</dbReference>
<evidence type="ECO:0000256" key="5">
    <source>
        <dbReference type="ARBA" id="ARBA00022741"/>
    </source>
</evidence>
<keyword evidence="8 9" id="KW-0472">Membrane</keyword>
<keyword evidence="3 9" id="KW-0812">Transmembrane</keyword>
<dbReference type="PANTHER" id="PTHR24223:SF443">
    <property type="entry name" value="MULTIDRUG-RESISTANCE LIKE PROTEIN 1, ISOFORM I"/>
    <property type="match status" value="1"/>
</dbReference>
<evidence type="ECO:0000313" key="13">
    <source>
        <dbReference type="Proteomes" id="UP000728032"/>
    </source>
</evidence>
<feature type="transmembrane region" description="Helical" evidence="9">
    <location>
        <begin position="36"/>
        <end position="57"/>
    </location>
</feature>
<accession>A0A7R9LAQ7</accession>
<dbReference type="CDD" id="cd03250">
    <property type="entry name" value="ABCC_MRP_domain1"/>
    <property type="match status" value="1"/>
</dbReference>
<dbReference type="GO" id="GO:0140359">
    <property type="term" value="F:ABC-type transporter activity"/>
    <property type="evidence" value="ECO:0007669"/>
    <property type="project" value="InterPro"/>
</dbReference>
<dbReference type="InterPro" id="IPR003439">
    <property type="entry name" value="ABC_transporter-like_ATP-bd"/>
</dbReference>
<proteinExistence type="predicted"/>
<keyword evidence="4" id="KW-0677">Repeat</keyword>
<evidence type="ECO:0000256" key="8">
    <source>
        <dbReference type="ARBA" id="ARBA00023136"/>
    </source>
</evidence>
<name>A0A7R9LAQ7_9ACAR</name>